<comment type="subcellular location">
    <subcellularLocation>
        <location evidence="1">Membrane</location>
        <topology evidence="1">Multi-pass membrane protein</topology>
    </subcellularLocation>
</comment>
<comment type="caution">
    <text evidence="6">The sequence shown here is derived from an EMBL/GenBank/DDBJ whole genome shotgun (WGS) entry which is preliminary data.</text>
</comment>
<dbReference type="Proteomes" id="UP000292704">
    <property type="component" value="Unassembled WGS sequence"/>
</dbReference>
<feature type="transmembrane region" description="Helical" evidence="5">
    <location>
        <begin position="63"/>
        <end position="82"/>
    </location>
</feature>
<dbReference type="InterPro" id="IPR019109">
    <property type="entry name" value="MamF_MmsF"/>
</dbReference>
<keyword evidence="2 5" id="KW-0812">Transmembrane</keyword>
<sequence length="145" mass="15699">MSTNSSPTESPTTEPGPSILAERTLLGIFVHFIAILPFIGPIATVVIYLVSSHEFTRANARNALDWHLFVIGSVLAAFALLIGLDTLFEYVMVPDLLESAVLLPVFVLVLAAMSLGLLSAVIWIVAMAKAIFGEAWRYPFAPELV</sequence>
<evidence type="ECO:0000256" key="2">
    <source>
        <dbReference type="ARBA" id="ARBA00022692"/>
    </source>
</evidence>
<feature type="transmembrane region" description="Helical" evidence="5">
    <location>
        <begin position="102"/>
        <end position="128"/>
    </location>
</feature>
<dbReference type="Pfam" id="PF09685">
    <property type="entry name" value="MamF_MmsF"/>
    <property type="match status" value="1"/>
</dbReference>
<evidence type="ECO:0000256" key="5">
    <source>
        <dbReference type="SAM" id="Phobius"/>
    </source>
</evidence>
<dbReference type="EMBL" id="SHMR01000001">
    <property type="protein sequence ID" value="RZH68697.1"/>
    <property type="molecule type" value="Genomic_DNA"/>
</dbReference>
<dbReference type="AlphaFoldDB" id="A0A482Y7C4"/>
<feature type="transmembrane region" description="Helical" evidence="5">
    <location>
        <begin position="28"/>
        <end position="51"/>
    </location>
</feature>
<reference evidence="6 7" key="1">
    <citation type="submission" date="2019-02" db="EMBL/GenBank/DDBJ databases">
        <title>Genome analysis provides insights into bioremediation potentialities and Haloocin production by Natrinema altunense strain 4.1R isolated from Chott Douz in Tunisian desert.</title>
        <authorList>
            <person name="Najjari A."/>
            <person name="Youssef N."/>
            <person name="Ben Dhia O."/>
            <person name="Ferjani R."/>
            <person name="El Hidri D."/>
            <person name="Ouzari H.I."/>
            <person name="Cherif A."/>
        </authorList>
    </citation>
    <scope>NUCLEOTIDE SEQUENCE [LARGE SCALE GENOMIC DNA]</scope>
    <source>
        <strain evidence="6 7">4.1R</strain>
    </source>
</reference>
<evidence type="ECO:0000256" key="4">
    <source>
        <dbReference type="ARBA" id="ARBA00023136"/>
    </source>
</evidence>
<keyword evidence="4 5" id="KW-0472">Membrane</keyword>
<dbReference type="RefSeq" id="WP_130169666.1">
    <property type="nucleotide sequence ID" value="NZ_SHMR01000001.1"/>
</dbReference>
<dbReference type="OrthoDB" id="187449at2157"/>
<organism evidence="6 7">
    <name type="scientific">Natrinema altunense</name>
    <dbReference type="NCBI Taxonomy" id="222984"/>
    <lineage>
        <taxon>Archaea</taxon>
        <taxon>Methanobacteriati</taxon>
        <taxon>Methanobacteriota</taxon>
        <taxon>Stenosarchaea group</taxon>
        <taxon>Halobacteria</taxon>
        <taxon>Halobacteriales</taxon>
        <taxon>Natrialbaceae</taxon>
        <taxon>Natrinema</taxon>
    </lineage>
</organism>
<keyword evidence="3 5" id="KW-1133">Transmembrane helix</keyword>
<evidence type="ECO:0000313" key="7">
    <source>
        <dbReference type="Proteomes" id="UP000292704"/>
    </source>
</evidence>
<accession>A0A482Y7C4</accession>
<evidence type="ECO:0000313" key="6">
    <source>
        <dbReference type="EMBL" id="RZH68697.1"/>
    </source>
</evidence>
<name>A0A482Y7C4_9EURY</name>
<dbReference type="STRING" id="222984.GCA_000731985_00240"/>
<evidence type="ECO:0000256" key="3">
    <source>
        <dbReference type="ARBA" id="ARBA00022989"/>
    </source>
</evidence>
<protein>
    <submittedName>
        <fullName evidence="6">DUF4870 domain-containing protein</fullName>
    </submittedName>
</protein>
<gene>
    <name evidence="6" type="ORF">ELS17_04305</name>
</gene>
<proteinExistence type="predicted"/>
<evidence type="ECO:0000256" key="1">
    <source>
        <dbReference type="ARBA" id="ARBA00004141"/>
    </source>
</evidence>